<dbReference type="Gene3D" id="3.40.30.10">
    <property type="entry name" value="Glutaredoxin"/>
    <property type="match status" value="1"/>
</dbReference>
<dbReference type="InterPro" id="IPR036249">
    <property type="entry name" value="Thioredoxin-like_sf"/>
</dbReference>
<feature type="domain" description="Thioredoxin" evidence="1">
    <location>
        <begin position="1"/>
        <end position="130"/>
    </location>
</feature>
<organism evidence="2 3">
    <name type="scientific">Microscilla marina ATCC 23134</name>
    <dbReference type="NCBI Taxonomy" id="313606"/>
    <lineage>
        <taxon>Bacteria</taxon>
        <taxon>Pseudomonadati</taxon>
        <taxon>Bacteroidota</taxon>
        <taxon>Cytophagia</taxon>
        <taxon>Cytophagales</taxon>
        <taxon>Microscillaceae</taxon>
        <taxon>Microscilla</taxon>
    </lineage>
</organism>
<comment type="caution">
    <text evidence="2">The sequence shown here is derived from an EMBL/GenBank/DDBJ whole genome shotgun (WGS) entry which is preliminary data.</text>
</comment>
<dbReference type="PROSITE" id="PS51352">
    <property type="entry name" value="THIOREDOXIN_2"/>
    <property type="match status" value="1"/>
</dbReference>
<reference evidence="2 3" key="1">
    <citation type="submission" date="2007-01" db="EMBL/GenBank/DDBJ databases">
        <authorList>
            <person name="Haygood M."/>
            <person name="Podell S."/>
            <person name="Anderson C."/>
            <person name="Hopkinson B."/>
            <person name="Roe K."/>
            <person name="Barbeau K."/>
            <person name="Gaasterland T."/>
            <person name="Ferriera S."/>
            <person name="Johnson J."/>
            <person name="Kravitz S."/>
            <person name="Beeson K."/>
            <person name="Sutton G."/>
            <person name="Rogers Y.-H."/>
            <person name="Friedman R."/>
            <person name="Frazier M."/>
            <person name="Venter J.C."/>
        </authorList>
    </citation>
    <scope>NUCLEOTIDE SEQUENCE [LARGE SCALE GENOMIC DNA]</scope>
    <source>
        <strain evidence="2 3">ATCC 23134</strain>
    </source>
</reference>
<evidence type="ECO:0000313" key="2">
    <source>
        <dbReference type="EMBL" id="EAY30649.1"/>
    </source>
</evidence>
<dbReference type="AlphaFoldDB" id="A1ZGN2"/>
<evidence type="ECO:0000259" key="1">
    <source>
        <dbReference type="PROSITE" id="PS51352"/>
    </source>
</evidence>
<evidence type="ECO:0000313" key="3">
    <source>
        <dbReference type="Proteomes" id="UP000004095"/>
    </source>
</evidence>
<proteinExistence type="predicted"/>
<sequence length="150" mass="17141">MFSLFTTSKKGQPSVVKKPSKPRFAARLIIVKRHADWCAASKVMTPVFNDLKNRFDGREVLFVDFNYTNNTSRYQSDLLATALGVDRSVKKHAGTGFILLIDAETKQVIEKFTRRQSFEEMVNLVKDRLLESLEREKMIAQLQKEAGKGK</sequence>
<gene>
    <name evidence="2" type="ORF">M23134_03287</name>
</gene>
<dbReference type="EMBL" id="AAWS01000006">
    <property type="protein sequence ID" value="EAY30649.1"/>
    <property type="molecule type" value="Genomic_DNA"/>
</dbReference>
<keyword evidence="3" id="KW-1185">Reference proteome</keyword>
<dbReference type="Proteomes" id="UP000004095">
    <property type="component" value="Unassembled WGS sequence"/>
</dbReference>
<accession>A1ZGN2</accession>
<dbReference type="eggNOG" id="COG0526">
    <property type="taxonomic scope" value="Bacteria"/>
</dbReference>
<protein>
    <recommendedName>
        <fullName evidence="1">Thioredoxin domain-containing protein</fullName>
    </recommendedName>
</protein>
<name>A1ZGN2_MICM2</name>
<dbReference type="OrthoDB" id="516859at2"/>
<dbReference type="SUPFAM" id="SSF52833">
    <property type="entry name" value="Thioredoxin-like"/>
    <property type="match status" value="1"/>
</dbReference>
<dbReference type="InterPro" id="IPR013766">
    <property type="entry name" value="Thioredoxin_domain"/>
</dbReference>
<dbReference type="RefSeq" id="WP_002694970.1">
    <property type="nucleotide sequence ID" value="NZ_AAWS01000006.1"/>
</dbReference>